<evidence type="ECO:0000313" key="1">
    <source>
        <dbReference type="EMBL" id="KAF4505961.1"/>
    </source>
</evidence>
<name>A0A8H4PMB4_9HYPO</name>
<accession>A0A8H4PMB4</accession>
<protein>
    <submittedName>
        <fullName evidence="1">Uncharacterized protein</fullName>
    </submittedName>
</protein>
<sequence length="170" mass="18853">MAPPGFDDVSPFEGSQIAASVTSDQAMEFFEILSPFRTSLSNDPRLSAILQPFIERDPVLAFTLGPDDGSFYSLSKDEAEVDQRHLIVVYMWRPKAKLEFSHGSHIGPTKGVTASNGLVHRPYKHLSETKGLRDVEIDLEHGGILVVHRRLAFQVRSSIAVGFVCEKSEQ</sequence>
<dbReference type="EMBL" id="JAAVMX010000007">
    <property type="protein sequence ID" value="KAF4505961.1"/>
    <property type="molecule type" value="Genomic_DNA"/>
</dbReference>
<dbReference type="OrthoDB" id="5068804at2759"/>
<keyword evidence="2" id="KW-1185">Reference proteome</keyword>
<dbReference type="Proteomes" id="UP000557566">
    <property type="component" value="Unassembled WGS sequence"/>
</dbReference>
<gene>
    <name evidence="1" type="ORF">G6O67_006093</name>
</gene>
<reference evidence="1 2" key="1">
    <citation type="journal article" date="2020" name="Genome Biol. Evol.">
        <title>A new high-quality draft genome assembly of the Chinese cordyceps Ophiocordyceps sinensis.</title>
        <authorList>
            <person name="Shu R."/>
            <person name="Zhang J."/>
            <person name="Meng Q."/>
            <person name="Zhang H."/>
            <person name="Zhou G."/>
            <person name="Li M."/>
            <person name="Wu P."/>
            <person name="Zhao Y."/>
            <person name="Chen C."/>
            <person name="Qin Q."/>
        </authorList>
    </citation>
    <scope>NUCLEOTIDE SEQUENCE [LARGE SCALE GENOMIC DNA]</scope>
    <source>
        <strain evidence="1 2">IOZ07</strain>
    </source>
</reference>
<comment type="caution">
    <text evidence="1">The sequence shown here is derived from an EMBL/GenBank/DDBJ whole genome shotgun (WGS) entry which is preliminary data.</text>
</comment>
<evidence type="ECO:0000313" key="2">
    <source>
        <dbReference type="Proteomes" id="UP000557566"/>
    </source>
</evidence>
<proteinExistence type="predicted"/>
<organism evidence="1 2">
    <name type="scientific">Ophiocordyceps sinensis</name>
    <dbReference type="NCBI Taxonomy" id="72228"/>
    <lineage>
        <taxon>Eukaryota</taxon>
        <taxon>Fungi</taxon>
        <taxon>Dikarya</taxon>
        <taxon>Ascomycota</taxon>
        <taxon>Pezizomycotina</taxon>
        <taxon>Sordariomycetes</taxon>
        <taxon>Hypocreomycetidae</taxon>
        <taxon>Hypocreales</taxon>
        <taxon>Ophiocordycipitaceae</taxon>
        <taxon>Ophiocordyceps</taxon>
    </lineage>
</organism>
<dbReference type="AlphaFoldDB" id="A0A8H4PMB4"/>